<gene>
    <name evidence="5" type="ORF">RB24_17740</name>
</gene>
<evidence type="ECO:0000256" key="2">
    <source>
        <dbReference type="ARBA" id="ARBA00023125"/>
    </source>
</evidence>
<dbReference type="Pfam" id="PF00455">
    <property type="entry name" value="DeoRC"/>
    <property type="match status" value="1"/>
</dbReference>
<evidence type="ECO:0000313" key="5">
    <source>
        <dbReference type="EMBL" id="RAM63164.1"/>
    </source>
</evidence>
<evidence type="ECO:0000313" key="6">
    <source>
        <dbReference type="Proteomes" id="UP000248631"/>
    </source>
</evidence>
<keyword evidence="3" id="KW-0804">Transcription</keyword>
<dbReference type="InterPro" id="IPR036390">
    <property type="entry name" value="WH_DNA-bd_sf"/>
</dbReference>
<evidence type="ECO:0000259" key="4">
    <source>
        <dbReference type="PROSITE" id="PS51000"/>
    </source>
</evidence>
<sequence length="255" mass="27697">MKPSERREEIVRLVREHLRMSVEELSSVLDASKETVRRDLQVLAEEGRIRKVHGSAVLPDSNTENAFQIRMGEATPQKKAIALTAAKLFKPGESLFIDTGTTTLAFAEELANYAGLTVITNSATIAQMIGQGMGKNKVFLLGGEYREESSQNVGTFVIEQISRFRADHAVLTVGAVSRFGVMNFSLEEADVARAMVLNSRSVTVLADSSKLGHEASFPWSPLSGIHRLVTNEPLEDRELSNALVVAGVEVVTAGA</sequence>
<dbReference type="InterPro" id="IPR014036">
    <property type="entry name" value="DeoR-like_C"/>
</dbReference>
<dbReference type="PRINTS" id="PR00037">
    <property type="entry name" value="HTHLACR"/>
</dbReference>
<dbReference type="InterPro" id="IPR001034">
    <property type="entry name" value="DeoR_HTH"/>
</dbReference>
<evidence type="ECO:0000256" key="3">
    <source>
        <dbReference type="ARBA" id="ARBA00023163"/>
    </source>
</evidence>
<dbReference type="Gene3D" id="3.40.50.1360">
    <property type="match status" value="1"/>
</dbReference>
<accession>A0ABX9BYV6</accession>
<reference evidence="5 6" key="1">
    <citation type="submission" date="2014-12" db="EMBL/GenBank/DDBJ databases">
        <title>Complete genome sequence of Herbaspirillum rubrisubalbicans Os38.</title>
        <authorList>
            <person name="Chen M."/>
            <person name="An Q."/>
        </authorList>
    </citation>
    <scope>NUCLEOTIDE SEQUENCE [LARGE SCALE GENOMIC DNA]</scope>
    <source>
        <strain evidence="5 6">Os38</strain>
    </source>
</reference>
<dbReference type="PANTHER" id="PTHR30363">
    <property type="entry name" value="HTH-TYPE TRANSCRIPTIONAL REGULATOR SRLR-RELATED"/>
    <property type="match status" value="1"/>
</dbReference>
<dbReference type="Proteomes" id="UP000248631">
    <property type="component" value="Unassembled WGS sequence"/>
</dbReference>
<dbReference type="InterPro" id="IPR037171">
    <property type="entry name" value="NagB/RpiA_transferase-like"/>
</dbReference>
<comment type="caution">
    <text evidence="5">The sequence shown here is derived from an EMBL/GenBank/DDBJ whole genome shotgun (WGS) entry which is preliminary data.</text>
</comment>
<dbReference type="InterPro" id="IPR050313">
    <property type="entry name" value="Carb_Metab_HTH_regulators"/>
</dbReference>
<proteinExistence type="predicted"/>
<dbReference type="PANTHER" id="PTHR30363:SF44">
    <property type="entry name" value="AGA OPERON TRANSCRIPTIONAL REPRESSOR-RELATED"/>
    <property type="match status" value="1"/>
</dbReference>
<name>A0ABX9BYV6_9BURK</name>
<keyword evidence="2" id="KW-0238">DNA-binding</keyword>
<dbReference type="PROSITE" id="PS51000">
    <property type="entry name" value="HTH_DEOR_2"/>
    <property type="match status" value="1"/>
</dbReference>
<dbReference type="InterPro" id="IPR018356">
    <property type="entry name" value="Tscrpt_reg_HTH_DeoR_CS"/>
</dbReference>
<dbReference type="EMBL" id="JUGD01000022">
    <property type="protein sequence ID" value="RAM63164.1"/>
    <property type="molecule type" value="Genomic_DNA"/>
</dbReference>
<dbReference type="Pfam" id="PF08220">
    <property type="entry name" value="HTH_DeoR"/>
    <property type="match status" value="1"/>
</dbReference>
<dbReference type="SMART" id="SM01134">
    <property type="entry name" value="DeoRC"/>
    <property type="match status" value="1"/>
</dbReference>
<dbReference type="SUPFAM" id="SSF100950">
    <property type="entry name" value="NagB/RpiA/CoA transferase-like"/>
    <property type="match status" value="1"/>
</dbReference>
<keyword evidence="6" id="KW-1185">Reference proteome</keyword>
<evidence type="ECO:0000256" key="1">
    <source>
        <dbReference type="ARBA" id="ARBA00023015"/>
    </source>
</evidence>
<dbReference type="SMART" id="SM00420">
    <property type="entry name" value="HTH_DEOR"/>
    <property type="match status" value="1"/>
</dbReference>
<keyword evidence="1" id="KW-0805">Transcription regulation</keyword>
<organism evidence="5 6">
    <name type="scientific">Herbaspirillum rubrisubalbicans</name>
    <dbReference type="NCBI Taxonomy" id="80842"/>
    <lineage>
        <taxon>Bacteria</taxon>
        <taxon>Pseudomonadati</taxon>
        <taxon>Pseudomonadota</taxon>
        <taxon>Betaproteobacteria</taxon>
        <taxon>Burkholderiales</taxon>
        <taxon>Oxalobacteraceae</taxon>
        <taxon>Herbaspirillum</taxon>
    </lineage>
</organism>
<feature type="domain" description="HTH deoR-type" evidence="4">
    <location>
        <begin position="3"/>
        <end position="58"/>
    </location>
</feature>
<dbReference type="RefSeq" id="WP_112069219.1">
    <property type="nucleotide sequence ID" value="NZ_JUGD01000022.1"/>
</dbReference>
<dbReference type="InterPro" id="IPR036388">
    <property type="entry name" value="WH-like_DNA-bd_sf"/>
</dbReference>
<dbReference type="SUPFAM" id="SSF46785">
    <property type="entry name" value="Winged helix' DNA-binding domain"/>
    <property type="match status" value="1"/>
</dbReference>
<dbReference type="Gene3D" id="1.10.10.10">
    <property type="entry name" value="Winged helix-like DNA-binding domain superfamily/Winged helix DNA-binding domain"/>
    <property type="match status" value="1"/>
</dbReference>
<dbReference type="PROSITE" id="PS00894">
    <property type="entry name" value="HTH_DEOR_1"/>
    <property type="match status" value="1"/>
</dbReference>
<protein>
    <recommendedName>
        <fullName evidence="4">HTH deoR-type domain-containing protein</fullName>
    </recommendedName>
</protein>